<accession>A0ACC0ALV2</accession>
<dbReference type="EMBL" id="CM044705">
    <property type="protein sequence ID" value="KAI5661706.1"/>
    <property type="molecule type" value="Genomic_DNA"/>
</dbReference>
<sequence>MEIYCPENFTVFMLFEKTEDELPELIKKGTIKVGDVNKILCEDLSTYCQQTSLCLWSAEYGDDKDIDGELFLKLSLFSFFMFLVEDINVTNSTRIYSIFLMKAKTNHNDLQQYLDDAVLFHYLLSQDSNPLSQMN</sequence>
<dbReference type="Proteomes" id="UP001060085">
    <property type="component" value="Linkage Group LG05"/>
</dbReference>
<evidence type="ECO:0000313" key="2">
    <source>
        <dbReference type="Proteomes" id="UP001060085"/>
    </source>
</evidence>
<gene>
    <name evidence="1" type="ORF">M9H77_21029</name>
</gene>
<name>A0ACC0ALV2_CATRO</name>
<comment type="caution">
    <text evidence="1">The sequence shown here is derived from an EMBL/GenBank/DDBJ whole genome shotgun (WGS) entry which is preliminary data.</text>
</comment>
<reference evidence="2" key="1">
    <citation type="journal article" date="2023" name="Nat. Plants">
        <title>Single-cell RNA sequencing provides a high-resolution roadmap for understanding the multicellular compartmentation of specialized metabolism.</title>
        <authorList>
            <person name="Sun S."/>
            <person name="Shen X."/>
            <person name="Li Y."/>
            <person name="Li Y."/>
            <person name="Wang S."/>
            <person name="Li R."/>
            <person name="Zhang H."/>
            <person name="Shen G."/>
            <person name="Guo B."/>
            <person name="Wei J."/>
            <person name="Xu J."/>
            <person name="St-Pierre B."/>
            <person name="Chen S."/>
            <person name="Sun C."/>
        </authorList>
    </citation>
    <scope>NUCLEOTIDE SEQUENCE [LARGE SCALE GENOMIC DNA]</scope>
</reference>
<organism evidence="1 2">
    <name type="scientific">Catharanthus roseus</name>
    <name type="common">Madagascar periwinkle</name>
    <name type="synonym">Vinca rosea</name>
    <dbReference type="NCBI Taxonomy" id="4058"/>
    <lineage>
        <taxon>Eukaryota</taxon>
        <taxon>Viridiplantae</taxon>
        <taxon>Streptophyta</taxon>
        <taxon>Embryophyta</taxon>
        <taxon>Tracheophyta</taxon>
        <taxon>Spermatophyta</taxon>
        <taxon>Magnoliopsida</taxon>
        <taxon>eudicotyledons</taxon>
        <taxon>Gunneridae</taxon>
        <taxon>Pentapetalae</taxon>
        <taxon>asterids</taxon>
        <taxon>lamiids</taxon>
        <taxon>Gentianales</taxon>
        <taxon>Apocynaceae</taxon>
        <taxon>Rauvolfioideae</taxon>
        <taxon>Vinceae</taxon>
        <taxon>Catharanthinae</taxon>
        <taxon>Catharanthus</taxon>
    </lineage>
</organism>
<protein>
    <submittedName>
        <fullName evidence="1">Uncharacterized protein</fullName>
    </submittedName>
</protein>
<keyword evidence="2" id="KW-1185">Reference proteome</keyword>
<evidence type="ECO:0000313" key="1">
    <source>
        <dbReference type="EMBL" id="KAI5661706.1"/>
    </source>
</evidence>
<proteinExistence type="predicted"/>